<dbReference type="RefSeq" id="WP_378042565.1">
    <property type="nucleotide sequence ID" value="NZ_JBHLWH010000039.1"/>
</dbReference>
<dbReference type="SMART" id="SM01009">
    <property type="entry name" value="AlkA_N"/>
    <property type="match status" value="1"/>
</dbReference>
<protein>
    <submittedName>
        <fullName evidence="5">DNA-3-methyladenine glycosylase family protein</fullName>
    </submittedName>
</protein>
<comment type="caution">
    <text evidence="5">The sequence shown here is derived from an EMBL/GenBank/DDBJ whole genome shotgun (WGS) entry which is preliminary data.</text>
</comment>
<keyword evidence="1" id="KW-0227">DNA damage</keyword>
<dbReference type="Pfam" id="PF06029">
    <property type="entry name" value="AlkA_N"/>
    <property type="match status" value="1"/>
</dbReference>
<sequence length="374" mass="39429">MDVSPVELEVEVPVTAPYDAPGIFRFLAARAVAGVEAADLTRPEDLRYARTLTLPGGPAAVLVSATRNRNRNRSWSLWVRLHLASAADQGPALAALRVLFDADADPAETDGLLATDPALAPLVQSTPGIRIPGTVDPHELVVRALVGQQISVAAARTHLGRLAGALGTPYSPPGRPPGLPLGPPPRLPPGLTPGPPQGHPPRGRPDEDSLFGSLHRHFPTAAQIASGVPEPVSGERPDPERPLRLPGQAVGAVVGTCRALADGELAVHAAAEPEVLRRELLARPRIGPWTAAYVAMRVLRDPDAWLEGDVALVAGAKAAGLLDPDLATRTAHRALAVRAADWSPWRSYAALHLWQLAGRRATMGRDARPPRSAP</sequence>
<dbReference type="Proteomes" id="UP001589766">
    <property type="component" value="Unassembled WGS sequence"/>
</dbReference>
<feature type="region of interest" description="Disordered" evidence="3">
    <location>
        <begin position="165"/>
        <end position="212"/>
    </location>
</feature>
<proteinExistence type="predicted"/>
<reference evidence="5 6" key="1">
    <citation type="submission" date="2024-09" db="EMBL/GenBank/DDBJ databases">
        <authorList>
            <person name="Sun Q."/>
            <person name="Mori K."/>
        </authorList>
    </citation>
    <scope>NUCLEOTIDE SEQUENCE [LARGE SCALE GENOMIC DNA]</scope>
    <source>
        <strain evidence="5 6">CCM 7609</strain>
    </source>
</reference>
<name>A0ABV6F7N4_9MICC</name>
<dbReference type="SUPFAM" id="SSF55945">
    <property type="entry name" value="TATA-box binding protein-like"/>
    <property type="match status" value="1"/>
</dbReference>
<dbReference type="InterPro" id="IPR051912">
    <property type="entry name" value="Alkylbase_DNA_Glycosylase/TA"/>
</dbReference>
<keyword evidence="6" id="KW-1185">Reference proteome</keyword>
<dbReference type="InterPro" id="IPR011257">
    <property type="entry name" value="DNA_glycosylase"/>
</dbReference>
<dbReference type="Gene3D" id="3.30.310.20">
    <property type="entry name" value="DNA-3-methyladenine glycosylase AlkA, N-terminal domain"/>
    <property type="match status" value="1"/>
</dbReference>
<evidence type="ECO:0000256" key="1">
    <source>
        <dbReference type="ARBA" id="ARBA00022763"/>
    </source>
</evidence>
<evidence type="ECO:0000256" key="2">
    <source>
        <dbReference type="ARBA" id="ARBA00023204"/>
    </source>
</evidence>
<dbReference type="InterPro" id="IPR023170">
    <property type="entry name" value="HhH_base_excis_C"/>
</dbReference>
<dbReference type="SUPFAM" id="SSF48150">
    <property type="entry name" value="DNA-glycosylase"/>
    <property type="match status" value="2"/>
</dbReference>
<feature type="domain" description="DNA-3-methyladenine glycosylase AlkA N-terminal" evidence="4">
    <location>
        <begin position="9"/>
        <end position="136"/>
    </location>
</feature>
<dbReference type="Gene3D" id="1.10.1670.10">
    <property type="entry name" value="Helix-hairpin-Helix base-excision DNA repair enzymes (C-terminal)"/>
    <property type="match status" value="1"/>
</dbReference>
<feature type="compositionally biased region" description="Pro residues" evidence="3">
    <location>
        <begin position="170"/>
        <end position="199"/>
    </location>
</feature>
<feature type="compositionally biased region" description="Basic and acidic residues" evidence="3">
    <location>
        <begin position="233"/>
        <end position="243"/>
    </location>
</feature>
<evidence type="ECO:0000313" key="6">
    <source>
        <dbReference type="Proteomes" id="UP001589766"/>
    </source>
</evidence>
<dbReference type="PANTHER" id="PTHR43003:SF13">
    <property type="entry name" value="DNA-3-METHYLADENINE GLYCOSYLASE 2"/>
    <property type="match status" value="1"/>
</dbReference>
<dbReference type="InterPro" id="IPR010316">
    <property type="entry name" value="AlkA_N"/>
</dbReference>
<feature type="region of interest" description="Disordered" evidence="3">
    <location>
        <begin position="226"/>
        <end position="245"/>
    </location>
</feature>
<gene>
    <name evidence="5" type="ORF">ACFFIO_13510</name>
</gene>
<dbReference type="InterPro" id="IPR037046">
    <property type="entry name" value="AlkA_N_sf"/>
</dbReference>
<organism evidence="5 6">
    <name type="scientific">Citricoccus parietis</name>
    <dbReference type="NCBI Taxonomy" id="592307"/>
    <lineage>
        <taxon>Bacteria</taxon>
        <taxon>Bacillati</taxon>
        <taxon>Actinomycetota</taxon>
        <taxon>Actinomycetes</taxon>
        <taxon>Micrococcales</taxon>
        <taxon>Micrococcaceae</taxon>
        <taxon>Citricoccus</taxon>
    </lineage>
</organism>
<evidence type="ECO:0000259" key="4">
    <source>
        <dbReference type="SMART" id="SM01009"/>
    </source>
</evidence>
<evidence type="ECO:0000313" key="5">
    <source>
        <dbReference type="EMBL" id="MFC0249518.1"/>
    </source>
</evidence>
<evidence type="ECO:0000256" key="3">
    <source>
        <dbReference type="SAM" id="MobiDB-lite"/>
    </source>
</evidence>
<dbReference type="PANTHER" id="PTHR43003">
    <property type="entry name" value="DNA-3-METHYLADENINE GLYCOSYLASE"/>
    <property type="match status" value="1"/>
</dbReference>
<dbReference type="Gene3D" id="1.10.340.30">
    <property type="entry name" value="Hypothetical protein, domain 2"/>
    <property type="match status" value="1"/>
</dbReference>
<keyword evidence="2" id="KW-0234">DNA repair</keyword>
<dbReference type="EMBL" id="JBHLWH010000039">
    <property type="protein sequence ID" value="MFC0249518.1"/>
    <property type="molecule type" value="Genomic_DNA"/>
</dbReference>
<accession>A0ABV6F7N4</accession>